<dbReference type="RefSeq" id="WP_193346692.1">
    <property type="nucleotide sequence ID" value="NZ_CBCSIP010000056.1"/>
</dbReference>
<accession>A0ABR9PHB0</accession>
<gene>
    <name evidence="2" type="ORF">G4177_03750</name>
</gene>
<evidence type="ECO:0000313" key="2">
    <source>
        <dbReference type="EMBL" id="MBE4747289.1"/>
    </source>
</evidence>
<name>A0ABR9PHB0_9BACT</name>
<comment type="caution">
    <text evidence="2">The sequence shown here is derived from an EMBL/GenBank/DDBJ whole genome shotgun (WGS) entry which is preliminary data.</text>
</comment>
<dbReference type="Proteomes" id="UP001516472">
    <property type="component" value="Unassembled WGS sequence"/>
</dbReference>
<organism evidence="2 3">
    <name type="scientific">Corallococcus soli</name>
    <dbReference type="NCBI Taxonomy" id="2710757"/>
    <lineage>
        <taxon>Bacteria</taxon>
        <taxon>Pseudomonadati</taxon>
        <taxon>Myxococcota</taxon>
        <taxon>Myxococcia</taxon>
        <taxon>Myxococcales</taxon>
        <taxon>Cystobacterineae</taxon>
        <taxon>Myxococcaceae</taxon>
        <taxon>Corallococcus</taxon>
    </lineage>
</organism>
<proteinExistence type="predicted"/>
<evidence type="ECO:0000256" key="1">
    <source>
        <dbReference type="SAM" id="MobiDB-lite"/>
    </source>
</evidence>
<sequence length="252" mass="28502">MTTRISLPPIVPSEAAVRAFLKSAFEEYRWFEPARTHHNEQIDPRRIDYDALAARFLEVRSLMVRAKTDRDFFLFSARKADGPPHVGKLTWDAALSRAKSATWRDAHVHQVTALMKLFNSPLAVSSTSEDERRKCDQLIPSPSGFGQRRTRTVRDPSEGLAGVFWRNFYGPPFLQMFGDRLNAVPESQRRTVADGIVLVEPYALPTDAMTPAAEAAEQQLREVLGPECFYDHATRTMPRRVPDLPHPEALSS</sequence>
<keyword evidence="3" id="KW-1185">Reference proteome</keyword>
<evidence type="ECO:0008006" key="4">
    <source>
        <dbReference type="Google" id="ProtNLM"/>
    </source>
</evidence>
<reference evidence="2 3" key="1">
    <citation type="submission" date="2020-02" db="EMBL/GenBank/DDBJ databases">
        <authorList>
            <person name="Babadi Z.K."/>
            <person name="Risdian C."/>
            <person name="Ebrahimipour G.H."/>
            <person name="Wink J."/>
        </authorList>
    </citation>
    <scope>NUCLEOTIDE SEQUENCE [LARGE SCALE GENOMIC DNA]</scope>
    <source>
        <strain evidence="2 3">ZKHCc1 1396</strain>
    </source>
</reference>
<protein>
    <recommendedName>
        <fullName evidence="4">TIGR02453 family protein</fullName>
    </recommendedName>
</protein>
<feature type="region of interest" description="Disordered" evidence="1">
    <location>
        <begin position="129"/>
        <end position="152"/>
    </location>
</feature>
<dbReference type="EMBL" id="JAAIYO010000001">
    <property type="protein sequence ID" value="MBE4747289.1"/>
    <property type="molecule type" value="Genomic_DNA"/>
</dbReference>
<evidence type="ECO:0000313" key="3">
    <source>
        <dbReference type="Proteomes" id="UP001516472"/>
    </source>
</evidence>